<organism evidence="2 3">
    <name type="scientific">Ileibacterium valens</name>
    <dbReference type="NCBI Taxonomy" id="1862668"/>
    <lineage>
        <taxon>Bacteria</taxon>
        <taxon>Bacillati</taxon>
        <taxon>Bacillota</taxon>
        <taxon>Erysipelotrichia</taxon>
        <taxon>Erysipelotrichales</taxon>
        <taxon>Erysipelotrichaceae</taxon>
        <taxon>Ileibacterium</taxon>
    </lineage>
</organism>
<dbReference type="Proteomes" id="UP000186341">
    <property type="component" value="Unassembled WGS sequence"/>
</dbReference>
<comment type="caution">
    <text evidence="2">The sequence shown here is derived from an EMBL/GenBank/DDBJ whole genome shotgun (WGS) entry which is preliminary data.</text>
</comment>
<evidence type="ECO:0000313" key="2">
    <source>
        <dbReference type="EMBL" id="OLU42409.1"/>
    </source>
</evidence>
<dbReference type="RefSeq" id="WP_075817807.1">
    <property type="nucleotide sequence ID" value="NZ_CAPNHH010000029.1"/>
</dbReference>
<dbReference type="InterPro" id="IPR022496">
    <property type="entry name" value="T6A_TsaB"/>
</dbReference>
<dbReference type="Pfam" id="PF00814">
    <property type="entry name" value="TsaD"/>
    <property type="match status" value="1"/>
</dbReference>
<proteinExistence type="predicted"/>
<sequence length="198" mass="22305">MITLALDTAYKYLIVGIYKDGKLLDGTMEECFKSQSETIFPRIEELLKKCDLKLSDVDECVITEGPGSYTGLRIAMTIAKILGTQSKTKIYTLSTMQIYAGLEEEANVILDARAHRAYTAHLSHGKVTKEAILKLDLIPNFIQENPGTLFGDGYLIGMETPEVDFLSNIEQLRDEYHLIENVHALAPKYYKESDAYRV</sequence>
<dbReference type="InterPro" id="IPR043129">
    <property type="entry name" value="ATPase_NBD"/>
</dbReference>
<protein>
    <submittedName>
        <fullName evidence="2">tRNA (Adenosine(37)-N6)-threonylcarbamoyltransferase complex dimerization subunit type 1 TsaB</fullName>
    </submittedName>
</protein>
<gene>
    <name evidence="2" type="ORF">BO222_01700</name>
</gene>
<dbReference type="InterPro" id="IPR000905">
    <property type="entry name" value="Gcp-like_dom"/>
</dbReference>
<dbReference type="Gene3D" id="3.30.420.40">
    <property type="match status" value="2"/>
</dbReference>
<dbReference type="EMBL" id="MPJW01000059">
    <property type="protein sequence ID" value="OLU42409.1"/>
    <property type="molecule type" value="Genomic_DNA"/>
</dbReference>
<accession>A0A1U7NIK2</accession>
<reference evidence="2 3" key="1">
    <citation type="submission" date="2016-11" db="EMBL/GenBank/DDBJ databases">
        <title>Description of two novel members of the family Erysipelotrichaceae: Ileibacterium lipovorans gen. nov., sp. nov. and Dubosiella newyorkensis, gen. nov., sp. nov.</title>
        <authorList>
            <person name="Cox L.M."/>
            <person name="Sohn J."/>
            <person name="Tyrrell K.L."/>
            <person name="Citron D.M."/>
            <person name="Lawson P.A."/>
            <person name="Patel N.B."/>
            <person name="Iizumi T."/>
            <person name="Perez-Perez G.I."/>
            <person name="Goldstein E.J."/>
            <person name="Blaser M.J."/>
        </authorList>
    </citation>
    <scope>NUCLEOTIDE SEQUENCE [LARGE SCALE GENOMIC DNA]</scope>
    <source>
        <strain evidence="2 3">NYU-BL-A3</strain>
    </source>
</reference>
<dbReference type="SUPFAM" id="SSF53067">
    <property type="entry name" value="Actin-like ATPase domain"/>
    <property type="match status" value="1"/>
</dbReference>
<dbReference type="OrthoDB" id="9784166at2"/>
<dbReference type="GeneID" id="82201953"/>
<evidence type="ECO:0000259" key="1">
    <source>
        <dbReference type="Pfam" id="PF00814"/>
    </source>
</evidence>
<evidence type="ECO:0000313" key="3">
    <source>
        <dbReference type="Proteomes" id="UP000186341"/>
    </source>
</evidence>
<feature type="domain" description="Gcp-like" evidence="1">
    <location>
        <begin position="33"/>
        <end position="121"/>
    </location>
</feature>
<keyword evidence="2" id="KW-0808">Transferase</keyword>
<dbReference type="NCBIfam" id="TIGR03725">
    <property type="entry name" value="T6A_YeaZ"/>
    <property type="match status" value="1"/>
</dbReference>
<name>A0A1U7NIK2_9FIRM</name>
<keyword evidence="3" id="KW-1185">Reference proteome</keyword>
<dbReference type="GO" id="GO:0002949">
    <property type="term" value="P:tRNA threonylcarbamoyladenosine modification"/>
    <property type="evidence" value="ECO:0007669"/>
    <property type="project" value="InterPro"/>
</dbReference>
<dbReference type="GO" id="GO:0016740">
    <property type="term" value="F:transferase activity"/>
    <property type="evidence" value="ECO:0007669"/>
    <property type="project" value="UniProtKB-KW"/>
</dbReference>
<dbReference type="AlphaFoldDB" id="A0A1U7NIK2"/>